<dbReference type="Proteomes" id="UP000675881">
    <property type="component" value="Chromosome 10"/>
</dbReference>
<organism evidence="2 3">
    <name type="scientific">Lepeophtheirus salmonis</name>
    <name type="common">Salmon louse</name>
    <name type="synonym">Caligus salmonis</name>
    <dbReference type="NCBI Taxonomy" id="72036"/>
    <lineage>
        <taxon>Eukaryota</taxon>
        <taxon>Metazoa</taxon>
        <taxon>Ecdysozoa</taxon>
        <taxon>Arthropoda</taxon>
        <taxon>Crustacea</taxon>
        <taxon>Multicrustacea</taxon>
        <taxon>Hexanauplia</taxon>
        <taxon>Copepoda</taxon>
        <taxon>Siphonostomatoida</taxon>
        <taxon>Caligidae</taxon>
        <taxon>Lepeophtheirus</taxon>
    </lineage>
</organism>
<reference evidence="2" key="1">
    <citation type="submission" date="2021-02" db="EMBL/GenBank/DDBJ databases">
        <authorList>
            <person name="Bekaert M."/>
        </authorList>
    </citation>
    <scope>NUCLEOTIDE SEQUENCE</scope>
    <source>
        <strain evidence="2">IoA-00</strain>
    </source>
</reference>
<feature type="region of interest" description="Disordered" evidence="1">
    <location>
        <begin position="1"/>
        <end position="54"/>
    </location>
</feature>
<proteinExistence type="predicted"/>
<dbReference type="AlphaFoldDB" id="A0A7R8H0W2"/>
<evidence type="ECO:0000313" key="2">
    <source>
        <dbReference type="EMBL" id="CAF2797081.1"/>
    </source>
</evidence>
<evidence type="ECO:0000313" key="3">
    <source>
        <dbReference type="Proteomes" id="UP000675881"/>
    </source>
</evidence>
<evidence type="ECO:0000256" key="1">
    <source>
        <dbReference type="SAM" id="MobiDB-lite"/>
    </source>
</evidence>
<gene>
    <name evidence="2" type="ORF">LSAA_2697</name>
</gene>
<accession>A0A7R8H0W2</accession>
<dbReference type="EMBL" id="HG994589">
    <property type="protein sequence ID" value="CAF2797081.1"/>
    <property type="molecule type" value="Genomic_DNA"/>
</dbReference>
<sequence length="129" mass="14485">MDYNRSKGGADNLDLRDQSDLDVSQEPQEKSVPGTARKGTCCSTHERRKKVPRTKASAQIVKAFQSAGLTDLLDDQASTSTFKASKRKRCLFYPKEKDNKNITIIHVLNAINTYAKAVPYHTVHHVLNR</sequence>
<protein>
    <submittedName>
        <fullName evidence="2">(salmon louse) hypothetical protein</fullName>
    </submittedName>
</protein>
<name>A0A7R8H0W2_LEPSM</name>
<keyword evidence="3" id="KW-1185">Reference proteome</keyword>